<feature type="signal peptide" evidence="2">
    <location>
        <begin position="1"/>
        <end position="35"/>
    </location>
</feature>
<dbReference type="EMBL" id="CP011801">
    <property type="protein sequence ID" value="ALA58783.1"/>
    <property type="molecule type" value="Genomic_DNA"/>
</dbReference>
<evidence type="ECO:0000313" key="5">
    <source>
        <dbReference type="Proteomes" id="UP000069205"/>
    </source>
</evidence>
<keyword evidence="1" id="KW-1133">Transmembrane helix</keyword>
<sequence>MNGVSCTGVAMCLLRSSRTACLVSALFLPLSTAQAVTIYSYVDDRGNPVYTDSPETIPEKYRARVKTHEQPGPKPPGVMESVQQTVNDQVNRFGFTKPSFTLRLEGLNDGQARILTYAGGAAVVLLLMMYLSKSQLVRMLGFCLLIVIGIGTPVLMYVSDGGPMDVLKQKATAAGQAQQDRLQQVPR</sequence>
<accession>A0A0K2GCV5</accession>
<keyword evidence="5" id="KW-1185">Reference proteome</keyword>
<evidence type="ECO:0000256" key="2">
    <source>
        <dbReference type="SAM" id="SignalP"/>
    </source>
</evidence>
<dbReference type="Proteomes" id="UP000069205">
    <property type="component" value="Chromosome"/>
</dbReference>
<dbReference type="KEGG" id="nmv:NITMOv2_2368"/>
<reference evidence="4 5" key="1">
    <citation type="journal article" date="2015" name="Proc. Natl. Acad. Sci. U.S.A.">
        <title>Expanded metabolic versatility of ubiquitous nitrite-oxidizing bacteria from the genus Nitrospira.</title>
        <authorList>
            <person name="Koch H."/>
            <person name="Lucker S."/>
            <person name="Albertsen M."/>
            <person name="Kitzinger K."/>
            <person name="Herbold C."/>
            <person name="Spieck E."/>
            <person name="Nielsen P.H."/>
            <person name="Wagner M."/>
            <person name="Daims H."/>
        </authorList>
    </citation>
    <scope>NUCLEOTIDE SEQUENCE [LARGE SCALE GENOMIC DNA]</scope>
    <source>
        <strain evidence="4 5">NSP M-1</strain>
    </source>
</reference>
<organism evidence="4 5">
    <name type="scientific">Nitrospira moscoviensis</name>
    <dbReference type="NCBI Taxonomy" id="42253"/>
    <lineage>
        <taxon>Bacteria</taxon>
        <taxon>Pseudomonadati</taxon>
        <taxon>Nitrospirota</taxon>
        <taxon>Nitrospiria</taxon>
        <taxon>Nitrospirales</taxon>
        <taxon>Nitrospiraceae</taxon>
        <taxon>Nitrospira</taxon>
    </lineage>
</organism>
<keyword evidence="2" id="KW-0732">Signal</keyword>
<keyword evidence="1" id="KW-0472">Membrane</keyword>
<evidence type="ECO:0000259" key="3">
    <source>
        <dbReference type="Pfam" id="PF13511"/>
    </source>
</evidence>
<gene>
    <name evidence="4" type="ORF">NITMOv2_2368</name>
</gene>
<feature type="chain" id="PRO_5005476935" description="DUF4124 domain-containing protein" evidence="2">
    <location>
        <begin position="36"/>
        <end position="187"/>
    </location>
</feature>
<keyword evidence="1" id="KW-0812">Transmembrane</keyword>
<protein>
    <recommendedName>
        <fullName evidence="3">DUF4124 domain-containing protein</fullName>
    </recommendedName>
</protein>
<dbReference type="AlphaFoldDB" id="A0A0K2GCV5"/>
<proteinExistence type="predicted"/>
<feature type="transmembrane region" description="Helical" evidence="1">
    <location>
        <begin position="114"/>
        <end position="132"/>
    </location>
</feature>
<dbReference type="Pfam" id="PF13511">
    <property type="entry name" value="DUF4124"/>
    <property type="match status" value="1"/>
</dbReference>
<feature type="transmembrane region" description="Helical" evidence="1">
    <location>
        <begin position="139"/>
        <end position="158"/>
    </location>
</feature>
<dbReference type="InterPro" id="IPR025392">
    <property type="entry name" value="DUF4124"/>
</dbReference>
<feature type="domain" description="DUF4124" evidence="3">
    <location>
        <begin position="26"/>
        <end position="76"/>
    </location>
</feature>
<dbReference type="PATRIC" id="fig|42253.5.peg.2335"/>
<evidence type="ECO:0000313" key="4">
    <source>
        <dbReference type="EMBL" id="ALA58783.1"/>
    </source>
</evidence>
<name>A0A0K2GCV5_NITMO</name>
<evidence type="ECO:0000256" key="1">
    <source>
        <dbReference type="SAM" id="Phobius"/>
    </source>
</evidence>